<dbReference type="RefSeq" id="WP_344780554.1">
    <property type="nucleotide sequence ID" value="NZ_BAABAF010000002.1"/>
</dbReference>
<name>A0ABP7G6T4_9MICO</name>
<sequence length="101" mass="11470">MSLNIKNERTHALVRELAERTGMSQTSAVEDAVRRRLDELQGRVGRRGIVPAPAYSPDQIEQRRRAIDRILDEFRAQTTPAQRAALSDGQDELYDELGLPR</sequence>
<gene>
    <name evidence="3" type="ORF">GCM10022240_06890</name>
</gene>
<dbReference type="Proteomes" id="UP001500540">
    <property type="component" value="Unassembled WGS sequence"/>
</dbReference>
<evidence type="ECO:0000313" key="3">
    <source>
        <dbReference type="EMBL" id="GAA3756667.1"/>
    </source>
</evidence>
<evidence type="ECO:0000256" key="2">
    <source>
        <dbReference type="SAM" id="MobiDB-lite"/>
    </source>
</evidence>
<proteinExistence type="predicted"/>
<comment type="caution">
    <text evidence="3">The sequence shown here is derived from an EMBL/GenBank/DDBJ whole genome shotgun (WGS) entry which is preliminary data.</text>
</comment>
<keyword evidence="4" id="KW-1185">Reference proteome</keyword>
<dbReference type="InterPro" id="IPR011660">
    <property type="entry name" value="VapB-like"/>
</dbReference>
<dbReference type="EMBL" id="BAABAF010000002">
    <property type="protein sequence ID" value="GAA3756667.1"/>
    <property type="molecule type" value="Genomic_DNA"/>
</dbReference>
<feature type="region of interest" description="Disordered" evidence="2">
    <location>
        <begin position="78"/>
        <end position="101"/>
    </location>
</feature>
<accession>A0ABP7G6T4</accession>
<dbReference type="Pfam" id="PF07704">
    <property type="entry name" value="PSK_trans_fac"/>
    <property type="match status" value="1"/>
</dbReference>
<protein>
    <submittedName>
        <fullName evidence="3">Type II toxin-antitoxin system VapB family antitoxin</fullName>
    </submittedName>
</protein>
<reference evidence="4" key="1">
    <citation type="journal article" date="2019" name="Int. J. Syst. Evol. Microbiol.">
        <title>The Global Catalogue of Microorganisms (GCM) 10K type strain sequencing project: providing services to taxonomists for standard genome sequencing and annotation.</title>
        <authorList>
            <consortium name="The Broad Institute Genomics Platform"/>
            <consortium name="The Broad Institute Genome Sequencing Center for Infectious Disease"/>
            <person name="Wu L."/>
            <person name="Ma J."/>
        </authorList>
    </citation>
    <scope>NUCLEOTIDE SEQUENCE [LARGE SCALE GENOMIC DNA]</scope>
    <source>
        <strain evidence="4">JCM 16950</strain>
    </source>
</reference>
<keyword evidence="1" id="KW-1277">Toxin-antitoxin system</keyword>
<organism evidence="3 4">
    <name type="scientific">Microbacterium kribbense</name>
    <dbReference type="NCBI Taxonomy" id="433645"/>
    <lineage>
        <taxon>Bacteria</taxon>
        <taxon>Bacillati</taxon>
        <taxon>Actinomycetota</taxon>
        <taxon>Actinomycetes</taxon>
        <taxon>Micrococcales</taxon>
        <taxon>Microbacteriaceae</taxon>
        <taxon>Microbacterium</taxon>
    </lineage>
</organism>
<evidence type="ECO:0000256" key="1">
    <source>
        <dbReference type="ARBA" id="ARBA00022649"/>
    </source>
</evidence>
<evidence type="ECO:0000313" key="4">
    <source>
        <dbReference type="Proteomes" id="UP001500540"/>
    </source>
</evidence>